<gene>
    <name evidence="1" type="ORF">ARMGADRAFT_1086016</name>
</gene>
<dbReference type="EMBL" id="KZ293681">
    <property type="protein sequence ID" value="PBK86910.1"/>
    <property type="molecule type" value="Genomic_DNA"/>
</dbReference>
<dbReference type="STRING" id="47427.A0A2H3CYK1"/>
<name>A0A2H3CYK1_ARMGA</name>
<proteinExistence type="predicted"/>
<sequence length="205" mass="23290">MPEIPDRKIQSNSYAIDTFLTCTTIVGFISARTSAYYRRKPGRAHAAVEVSRGELAYSRVHLYPGRMDLDLKALHDRHQDVEVVERITLGRRHEVPALARLLGWGTALRIQWVRVKLMASRGYSCGFDEDQPAWNVLNDHPLHSIPPSPLTAMGKFEKPDIPSFQSKLCFSPRYRAQKENSSGDVSYVRKKERVGLFGQFSSSQK</sequence>
<reference evidence="2" key="1">
    <citation type="journal article" date="2017" name="Nat. Ecol. Evol.">
        <title>Genome expansion and lineage-specific genetic innovations in the forest pathogenic fungi Armillaria.</title>
        <authorList>
            <person name="Sipos G."/>
            <person name="Prasanna A.N."/>
            <person name="Walter M.C."/>
            <person name="O'Connor E."/>
            <person name="Balint B."/>
            <person name="Krizsan K."/>
            <person name="Kiss B."/>
            <person name="Hess J."/>
            <person name="Varga T."/>
            <person name="Slot J."/>
            <person name="Riley R."/>
            <person name="Boka B."/>
            <person name="Rigling D."/>
            <person name="Barry K."/>
            <person name="Lee J."/>
            <person name="Mihaltcheva S."/>
            <person name="LaButti K."/>
            <person name="Lipzen A."/>
            <person name="Waldron R."/>
            <person name="Moloney N.M."/>
            <person name="Sperisen C."/>
            <person name="Kredics L."/>
            <person name="Vagvoelgyi C."/>
            <person name="Patrignani A."/>
            <person name="Fitzpatrick D."/>
            <person name="Nagy I."/>
            <person name="Doyle S."/>
            <person name="Anderson J.B."/>
            <person name="Grigoriev I.V."/>
            <person name="Gueldener U."/>
            <person name="Muensterkoetter M."/>
            <person name="Nagy L.G."/>
        </authorList>
    </citation>
    <scope>NUCLEOTIDE SEQUENCE [LARGE SCALE GENOMIC DNA]</scope>
    <source>
        <strain evidence="2">Ar21-2</strain>
    </source>
</reference>
<dbReference type="AlphaFoldDB" id="A0A2H3CYK1"/>
<accession>A0A2H3CYK1</accession>
<evidence type="ECO:0000313" key="1">
    <source>
        <dbReference type="EMBL" id="PBK86910.1"/>
    </source>
</evidence>
<protein>
    <submittedName>
        <fullName evidence="1">Uncharacterized protein</fullName>
    </submittedName>
</protein>
<organism evidence="1 2">
    <name type="scientific">Armillaria gallica</name>
    <name type="common">Bulbous honey fungus</name>
    <name type="synonym">Armillaria bulbosa</name>
    <dbReference type="NCBI Taxonomy" id="47427"/>
    <lineage>
        <taxon>Eukaryota</taxon>
        <taxon>Fungi</taxon>
        <taxon>Dikarya</taxon>
        <taxon>Basidiomycota</taxon>
        <taxon>Agaricomycotina</taxon>
        <taxon>Agaricomycetes</taxon>
        <taxon>Agaricomycetidae</taxon>
        <taxon>Agaricales</taxon>
        <taxon>Marasmiineae</taxon>
        <taxon>Physalacriaceae</taxon>
        <taxon>Armillaria</taxon>
    </lineage>
</organism>
<evidence type="ECO:0000313" key="2">
    <source>
        <dbReference type="Proteomes" id="UP000217790"/>
    </source>
</evidence>
<dbReference type="Proteomes" id="UP000217790">
    <property type="component" value="Unassembled WGS sequence"/>
</dbReference>
<dbReference type="InParanoid" id="A0A2H3CYK1"/>
<keyword evidence="2" id="KW-1185">Reference proteome</keyword>